<keyword evidence="1" id="KW-1133">Transmembrane helix</keyword>
<dbReference type="KEGG" id="sjv:SJAV_19480"/>
<proteinExistence type="predicted"/>
<reference evidence="2" key="1">
    <citation type="submission" date="2024-03" db="EMBL/GenBank/DDBJ databases">
        <title>Complete genome sequence of Sulfurisphaera javensis strain KD-1.</title>
        <authorList>
            <person name="Sakai H."/>
            <person name="Nur N."/>
            <person name="Suwanto A."/>
            <person name="Kurosawa N."/>
        </authorList>
    </citation>
    <scope>NUCLEOTIDE SEQUENCE</scope>
    <source>
        <strain evidence="2">KD-1</strain>
    </source>
</reference>
<protein>
    <submittedName>
        <fullName evidence="2">Uncharacterized protein</fullName>
    </submittedName>
</protein>
<feature type="transmembrane region" description="Helical" evidence="1">
    <location>
        <begin position="6"/>
        <end position="24"/>
    </location>
</feature>
<organism evidence="2">
    <name type="scientific">Sulfurisphaera javensis</name>
    <dbReference type="NCBI Taxonomy" id="2049879"/>
    <lineage>
        <taxon>Archaea</taxon>
        <taxon>Thermoproteota</taxon>
        <taxon>Thermoprotei</taxon>
        <taxon>Sulfolobales</taxon>
        <taxon>Sulfolobaceae</taxon>
        <taxon>Sulfurisphaera</taxon>
    </lineage>
</organism>
<keyword evidence="1" id="KW-0812">Transmembrane</keyword>
<evidence type="ECO:0000313" key="2">
    <source>
        <dbReference type="EMBL" id="BFH74004.1"/>
    </source>
</evidence>
<evidence type="ECO:0000256" key="1">
    <source>
        <dbReference type="SAM" id="Phobius"/>
    </source>
</evidence>
<accession>A0AAT9GT53</accession>
<name>A0AAT9GT53_9CREN</name>
<gene>
    <name evidence="2" type="ORF">SJAV_19480</name>
</gene>
<sequence length="34" mass="3947">MILPQLIATIVVLVFALSISYLIVRISKRKKKYK</sequence>
<dbReference type="AlphaFoldDB" id="A0AAT9GT53"/>
<dbReference type="EMBL" id="AP031322">
    <property type="protein sequence ID" value="BFH74004.1"/>
    <property type="molecule type" value="Genomic_DNA"/>
</dbReference>
<keyword evidence="1" id="KW-0472">Membrane</keyword>